<evidence type="ECO:0000313" key="2">
    <source>
        <dbReference type="Proteomes" id="UP000534186"/>
    </source>
</evidence>
<protein>
    <recommendedName>
        <fullName evidence="3">TIGR03118 family protein</fullName>
    </recommendedName>
</protein>
<dbReference type="EMBL" id="JACCCV010000002">
    <property type="protein sequence ID" value="NYF52698.1"/>
    <property type="molecule type" value="Genomic_DNA"/>
</dbReference>
<gene>
    <name evidence="1" type="ORF">HDF12_003097</name>
</gene>
<reference evidence="1 2" key="1">
    <citation type="submission" date="2020-07" db="EMBL/GenBank/DDBJ databases">
        <title>Genomic Encyclopedia of Type Strains, Phase IV (KMG-V): Genome sequencing to study the core and pangenomes of soil and plant-associated prokaryotes.</title>
        <authorList>
            <person name="Whitman W."/>
        </authorList>
    </citation>
    <scope>NUCLEOTIDE SEQUENCE [LARGE SCALE GENOMIC DNA]</scope>
    <source>
        <strain evidence="1 2">M8UP30</strain>
    </source>
</reference>
<dbReference type="Gene3D" id="2.130.10.10">
    <property type="entry name" value="YVTN repeat-like/Quinoprotein amine dehydrogenase"/>
    <property type="match status" value="1"/>
</dbReference>
<dbReference type="InterPro" id="IPR011044">
    <property type="entry name" value="Quino_amine_DH_bsu"/>
</dbReference>
<dbReference type="InterPro" id="IPR015943">
    <property type="entry name" value="WD40/YVTN_repeat-like_dom_sf"/>
</dbReference>
<evidence type="ECO:0000313" key="1">
    <source>
        <dbReference type="EMBL" id="NYF52698.1"/>
    </source>
</evidence>
<dbReference type="Proteomes" id="UP000534186">
    <property type="component" value="Unassembled WGS sequence"/>
</dbReference>
<dbReference type="SUPFAM" id="SSF50969">
    <property type="entry name" value="YVTN repeat-like/Quinoprotein amine dehydrogenase"/>
    <property type="match status" value="1"/>
</dbReference>
<accession>A0A7Y9NNP0</accession>
<dbReference type="AlphaFoldDB" id="A0A7Y9NNP0"/>
<evidence type="ECO:0008006" key="3">
    <source>
        <dbReference type="Google" id="ProtNLM"/>
    </source>
</evidence>
<comment type="caution">
    <text evidence="1">The sequence shown here is derived from an EMBL/GenBank/DDBJ whole genome shotgun (WGS) entry which is preliminary data.</text>
</comment>
<proteinExistence type="predicted"/>
<sequence length="429" mass="44492">MSTSYTNSTTLTAQLSGADMQVVGSDSISVVNTAPGGGTSNSISFAVTAAPTQGTTVIPIQANDLAWDPVNKKIYLSLPSVDGSTGNSVQVLDPATGSLGASTFAGSEPNLLAVSANSKYLYVSLNGASNVQRMTLPNLGLDILIPLGGDKFDGPFSAMDMQAAPNSDATVAVVRDTPGFSPAEEGGVVIYDDGTARTSALCGWIQAGCFNASPGLFDSIQWSSDGSTMFAANNEDTGFDFYTIPVTSAGFGKVTDYGGLAGGFGQDIHYDAVTTYVYDDNGRIINPGSGTVVGTFNASGLMVPDGSLGMAFFLGQSIDNFGSSTYTLQSFDIRHFTPIATLTINNVVGTPTHLIRWGTDGLAFTTSNEFGPPGTTGGAVYIVSGSFVQGTGSNVVPAEISNVQRSWKHPQVVQRTQSVEEKTRSVLVF</sequence>
<name>A0A7Y9NNP0_9BACT</name>
<organism evidence="1 2">
    <name type="scientific">Tunturiibacter lichenicola</name>
    <dbReference type="NCBI Taxonomy" id="2051959"/>
    <lineage>
        <taxon>Bacteria</taxon>
        <taxon>Pseudomonadati</taxon>
        <taxon>Acidobacteriota</taxon>
        <taxon>Terriglobia</taxon>
        <taxon>Terriglobales</taxon>
        <taxon>Acidobacteriaceae</taxon>
        <taxon>Tunturiibacter</taxon>
    </lineage>
</organism>